<dbReference type="RefSeq" id="WP_159447032.1">
    <property type="nucleotide sequence ID" value="NZ_DBFWAV010000031.1"/>
</dbReference>
<evidence type="ECO:0000256" key="5">
    <source>
        <dbReference type="ARBA" id="ARBA00022927"/>
    </source>
</evidence>
<evidence type="ECO:0000256" key="2">
    <source>
        <dbReference type="ARBA" id="ARBA00022448"/>
    </source>
</evidence>
<evidence type="ECO:0000256" key="7">
    <source>
        <dbReference type="ARBA" id="ARBA00023136"/>
    </source>
</evidence>
<dbReference type="EMBL" id="FUYF01000015">
    <property type="protein sequence ID" value="SKA92404.1"/>
    <property type="molecule type" value="Genomic_DNA"/>
</dbReference>
<evidence type="ECO:0000256" key="9">
    <source>
        <dbReference type="RuleBase" id="RU003945"/>
    </source>
</evidence>
<feature type="transmembrane region" description="Helical" evidence="10">
    <location>
        <begin position="28"/>
        <end position="45"/>
    </location>
</feature>
<organism evidence="12 13">
    <name type="scientific">Gemmiger formicilis</name>
    <dbReference type="NCBI Taxonomy" id="745368"/>
    <lineage>
        <taxon>Bacteria</taxon>
        <taxon>Bacillati</taxon>
        <taxon>Bacillota</taxon>
        <taxon>Clostridia</taxon>
        <taxon>Eubacteriales</taxon>
        <taxon>Gemmiger</taxon>
    </lineage>
</organism>
<dbReference type="Pfam" id="PF02096">
    <property type="entry name" value="60KD_IMP"/>
    <property type="match status" value="1"/>
</dbReference>
<dbReference type="AlphaFoldDB" id="A0A1T4XS86"/>
<dbReference type="CDD" id="cd20070">
    <property type="entry name" value="5TM_YidC_Alb3"/>
    <property type="match status" value="1"/>
</dbReference>
<feature type="transmembrane region" description="Helical" evidence="10">
    <location>
        <begin position="5"/>
        <end position="22"/>
    </location>
</feature>
<dbReference type="InterPro" id="IPR001708">
    <property type="entry name" value="YidC/ALB3/OXA1/COX18"/>
</dbReference>
<sequence length="340" mass="38161">MSFMYFLAVLIGPLVKILYSFIGNYAATMIVATLILKLLLFPLSIHQQKSTAKMSVFQPLITEIQQKYKNDPQKQQEELMKLQQEHGYNPMGGCMPMLLTMLVLFGFLGVVYYPVHYIFGVDNAAVKAACEAIGLATTNTSTMQTALIQAIHNGASIDPSIISASVVAEIQNFNTSFFGMDMCDVPGFHLTPIAIFPAIATVTMFVSYFITQKLSGMDAQMQGSMKVMMLVMNLMFVTFCFNAPVGFSLYYGVSNVVQIFQSYVTYKIYSPEKFKAQYEAELAAKRAEKKKKRTVTVEQNGKQVEKEVTLGEANKLRLEMARQREAELYKDERTTPLNKD</sequence>
<protein>
    <submittedName>
        <fullName evidence="12">YidC/Oxa1 family membrane protein insertase</fullName>
    </submittedName>
</protein>
<comment type="subcellular location">
    <subcellularLocation>
        <location evidence="1">Cell membrane</location>
        <topology evidence="1">Multi-pass membrane protein</topology>
    </subcellularLocation>
    <subcellularLocation>
        <location evidence="9">Membrane</location>
        <topology evidence="9">Multi-pass membrane protein</topology>
    </subcellularLocation>
</comment>
<feature type="transmembrane region" description="Helical" evidence="10">
    <location>
        <begin position="230"/>
        <end position="253"/>
    </location>
</feature>
<dbReference type="STRING" id="745368.SAMN02745178_02238"/>
<feature type="transmembrane region" description="Helical" evidence="10">
    <location>
        <begin position="190"/>
        <end position="210"/>
    </location>
</feature>
<evidence type="ECO:0000256" key="4">
    <source>
        <dbReference type="ARBA" id="ARBA00022692"/>
    </source>
</evidence>
<keyword evidence="4 9" id="KW-0812">Transmembrane</keyword>
<keyword evidence="3" id="KW-1003">Cell membrane</keyword>
<evidence type="ECO:0000259" key="11">
    <source>
        <dbReference type="Pfam" id="PF02096"/>
    </source>
</evidence>
<feature type="transmembrane region" description="Helical" evidence="10">
    <location>
        <begin position="97"/>
        <end position="115"/>
    </location>
</feature>
<keyword evidence="7 10" id="KW-0472">Membrane</keyword>
<evidence type="ECO:0000256" key="3">
    <source>
        <dbReference type="ARBA" id="ARBA00022475"/>
    </source>
</evidence>
<dbReference type="GO" id="GO:0015031">
    <property type="term" value="P:protein transport"/>
    <property type="evidence" value="ECO:0007669"/>
    <property type="project" value="UniProtKB-KW"/>
</dbReference>
<dbReference type="GO" id="GO:0032977">
    <property type="term" value="F:membrane insertase activity"/>
    <property type="evidence" value="ECO:0007669"/>
    <property type="project" value="InterPro"/>
</dbReference>
<evidence type="ECO:0000256" key="1">
    <source>
        <dbReference type="ARBA" id="ARBA00004651"/>
    </source>
</evidence>
<dbReference type="OrthoDB" id="9780552at2"/>
<dbReference type="InterPro" id="IPR028055">
    <property type="entry name" value="YidC/Oxa/ALB_C"/>
</dbReference>
<keyword evidence="2" id="KW-0813">Transport</keyword>
<keyword evidence="13" id="KW-1185">Reference proteome</keyword>
<evidence type="ECO:0000313" key="13">
    <source>
        <dbReference type="Proteomes" id="UP000190286"/>
    </source>
</evidence>
<dbReference type="Proteomes" id="UP000190286">
    <property type="component" value="Unassembled WGS sequence"/>
</dbReference>
<comment type="similarity">
    <text evidence="9">Belongs to the OXA1/ALB3/YidC family.</text>
</comment>
<keyword evidence="8" id="KW-0143">Chaperone</keyword>
<proteinExistence type="inferred from homology"/>
<dbReference type="PANTHER" id="PTHR12428">
    <property type="entry name" value="OXA1"/>
    <property type="match status" value="1"/>
</dbReference>
<dbReference type="NCBIfam" id="TIGR03592">
    <property type="entry name" value="yidC_oxa1_cterm"/>
    <property type="match status" value="1"/>
</dbReference>
<reference evidence="12 13" key="1">
    <citation type="submission" date="2017-02" db="EMBL/GenBank/DDBJ databases">
        <authorList>
            <person name="Peterson S.W."/>
        </authorList>
    </citation>
    <scope>NUCLEOTIDE SEQUENCE [LARGE SCALE GENOMIC DNA]</scope>
    <source>
        <strain evidence="12 13">ATCC 27749</strain>
    </source>
</reference>
<dbReference type="InterPro" id="IPR047196">
    <property type="entry name" value="YidC_ALB_C"/>
</dbReference>
<dbReference type="GO" id="GO:0005886">
    <property type="term" value="C:plasma membrane"/>
    <property type="evidence" value="ECO:0007669"/>
    <property type="project" value="UniProtKB-SubCell"/>
</dbReference>
<dbReference type="GO" id="GO:0051205">
    <property type="term" value="P:protein insertion into membrane"/>
    <property type="evidence" value="ECO:0007669"/>
    <property type="project" value="TreeGrafter"/>
</dbReference>
<evidence type="ECO:0000256" key="6">
    <source>
        <dbReference type="ARBA" id="ARBA00022989"/>
    </source>
</evidence>
<gene>
    <name evidence="12" type="ORF">SAMN02745178_02238</name>
</gene>
<dbReference type="GeneID" id="93338683"/>
<keyword evidence="6 10" id="KW-1133">Transmembrane helix</keyword>
<name>A0A1T4XS86_9FIRM</name>
<accession>A0A1T4XS86</accession>
<evidence type="ECO:0000313" key="12">
    <source>
        <dbReference type="EMBL" id="SKA92404.1"/>
    </source>
</evidence>
<evidence type="ECO:0000256" key="8">
    <source>
        <dbReference type="ARBA" id="ARBA00023186"/>
    </source>
</evidence>
<dbReference type="PANTHER" id="PTHR12428:SF65">
    <property type="entry name" value="CYTOCHROME C OXIDASE ASSEMBLY PROTEIN COX18, MITOCHONDRIAL"/>
    <property type="match status" value="1"/>
</dbReference>
<evidence type="ECO:0000256" key="10">
    <source>
        <dbReference type="SAM" id="Phobius"/>
    </source>
</evidence>
<feature type="domain" description="Membrane insertase YidC/Oxa/ALB C-terminal" evidence="11">
    <location>
        <begin position="25"/>
        <end position="267"/>
    </location>
</feature>
<keyword evidence="5" id="KW-0653">Protein transport</keyword>